<reference evidence="2" key="1">
    <citation type="submission" date="2023-03" db="EMBL/GenBank/DDBJ databases">
        <title>Massive genome expansion in bonnet fungi (Mycena s.s.) driven by repeated elements and novel gene families across ecological guilds.</title>
        <authorList>
            <consortium name="Lawrence Berkeley National Laboratory"/>
            <person name="Harder C.B."/>
            <person name="Miyauchi S."/>
            <person name="Viragh M."/>
            <person name="Kuo A."/>
            <person name="Thoen E."/>
            <person name="Andreopoulos B."/>
            <person name="Lu D."/>
            <person name="Skrede I."/>
            <person name="Drula E."/>
            <person name="Henrissat B."/>
            <person name="Morin E."/>
            <person name="Kohler A."/>
            <person name="Barry K."/>
            <person name="LaButti K."/>
            <person name="Morin E."/>
            <person name="Salamov A."/>
            <person name="Lipzen A."/>
            <person name="Mereny Z."/>
            <person name="Hegedus B."/>
            <person name="Baldrian P."/>
            <person name="Stursova M."/>
            <person name="Weitz H."/>
            <person name="Taylor A."/>
            <person name="Grigoriev I.V."/>
            <person name="Nagy L.G."/>
            <person name="Martin F."/>
            <person name="Kauserud H."/>
        </authorList>
    </citation>
    <scope>NUCLEOTIDE SEQUENCE</scope>
    <source>
        <strain evidence="2">CBHHK002</strain>
    </source>
</reference>
<evidence type="ECO:0000313" key="3">
    <source>
        <dbReference type="Proteomes" id="UP001218218"/>
    </source>
</evidence>
<sequence length="257" mass="27930">MPESESSSAAYVRIATVEDLDELAAMKQRAFISSRPQNFLAGATSPLTTDPTHAKRRAHQTEYLKFVIRRSWSMSARITVVILPGKPDKIVGAAIWGPPGQTTAPPMSSALEMGLSSVIANWGIGFLTRQSEFVQSTEHVLAEAHAERKLPGSPEDAWHLQLAAVDSEFQGKGYMSMLLREGLEHAPGAVFTLEANSPQSRDVYGRYGFEVVREVIVGKGKVDGLAVVASGDAATGFTMYPMIKVPRSKTEPEELQD</sequence>
<protein>
    <recommendedName>
        <fullName evidence="1">N-acetyltransferase domain-containing protein</fullName>
    </recommendedName>
</protein>
<dbReference type="InterPro" id="IPR052523">
    <property type="entry name" value="Trichothecene_AcTrans"/>
</dbReference>
<evidence type="ECO:0000259" key="1">
    <source>
        <dbReference type="PROSITE" id="PS51186"/>
    </source>
</evidence>
<dbReference type="InterPro" id="IPR000182">
    <property type="entry name" value="GNAT_dom"/>
</dbReference>
<comment type="caution">
    <text evidence="2">The sequence shown here is derived from an EMBL/GenBank/DDBJ whole genome shotgun (WGS) entry which is preliminary data.</text>
</comment>
<dbReference type="Gene3D" id="3.40.630.30">
    <property type="match status" value="1"/>
</dbReference>
<gene>
    <name evidence="2" type="ORF">DFH08DRAFT_37258</name>
</gene>
<organism evidence="2 3">
    <name type="scientific">Mycena albidolilacea</name>
    <dbReference type="NCBI Taxonomy" id="1033008"/>
    <lineage>
        <taxon>Eukaryota</taxon>
        <taxon>Fungi</taxon>
        <taxon>Dikarya</taxon>
        <taxon>Basidiomycota</taxon>
        <taxon>Agaricomycotina</taxon>
        <taxon>Agaricomycetes</taxon>
        <taxon>Agaricomycetidae</taxon>
        <taxon>Agaricales</taxon>
        <taxon>Marasmiineae</taxon>
        <taxon>Mycenaceae</taxon>
        <taxon>Mycena</taxon>
    </lineage>
</organism>
<accession>A0AAD7AVW4</accession>
<evidence type="ECO:0000313" key="2">
    <source>
        <dbReference type="EMBL" id="KAJ7368989.1"/>
    </source>
</evidence>
<dbReference type="CDD" id="cd04301">
    <property type="entry name" value="NAT_SF"/>
    <property type="match status" value="1"/>
</dbReference>
<dbReference type="SUPFAM" id="SSF55729">
    <property type="entry name" value="Acyl-CoA N-acyltransferases (Nat)"/>
    <property type="match status" value="1"/>
</dbReference>
<dbReference type="Pfam" id="PF13527">
    <property type="entry name" value="Acetyltransf_9"/>
    <property type="match status" value="1"/>
</dbReference>
<name>A0AAD7AVW4_9AGAR</name>
<dbReference type="Proteomes" id="UP001218218">
    <property type="component" value="Unassembled WGS sequence"/>
</dbReference>
<keyword evidence="3" id="KW-1185">Reference proteome</keyword>
<proteinExistence type="predicted"/>
<dbReference type="GO" id="GO:0016747">
    <property type="term" value="F:acyltransferase activity, transferring groups other than amino-acyl groups"/>
    <property type="evidence" value="ECO:0007669"/>
    <property type="project" value="InterPro"/>
</dbReference>
<dbReference type="InterPro" id="IPR016181">
    <property type="entry name" value="Acyl_CoA_acyltransferase"/>
</dbReference>
<dbReference type="PANTHER" id="PTHR42791:SF1">
    <property type="entry name" value="N-ACETYLTRANSFERASE DOMAIN-CONTAINING PROTEIN"/>
    <property type="match status" value="1"/>
</dbReference>
<feature type="domain" description="N-acetyltransferase" evidence="1">
    <location>
        <begin position="10"/>
        <end position="247"/>
    </location>
</feature>
<dbReference type="EMBL" id="JARIHO010000001">
    <property type="protein sequence ID" value="KAJ7368989.1"/>
    <property type="molecule type" value="Genomic_DNA"/>
</dbReference>
<dbReference type="PANTHER" id="PTHR42791">
    <property type="entry name" value="GNAT FAMILY ACETYLTRANSFERASE"/>
    <property type="match status" value="1"/>
</dbReference>
<dbReference type="AlphaFoldDB" id="A0AAD7AVW4"/>
<dbReference type="PROSITE" id="PS51186">
    <property type="entry name" value="GNAT"/>
    <property type="match status" value="1"/>
</dbReference>